<sequence length="302" mass="33610">MSTDTNAVLTRVLNARNSLLASGRYLGDPSIVDRLEWVRDGRGHVLMYTPPATDNFSAEPNDEDTARESDVLAFVLSAIACIDHNDFWLTADGGYHAATLVCRELLDVKPSCALATPGLEPVRSDFATVLQNLWQITKKCTTPGYASGKSFFMGDIPNTTCFKLRHQLFESSSKQPFHPLMSVVPPDLYSFERWPLTRERNCAELLTLKNMYCIVPIPAYDPAGDLLKPSTYRRFLQGALIEIHFTLTHWGIAGVKQDVYSGEIEKIHVLEPPVGLSSPDRKRKIPLRLESDGGPNKKCTTA</sequence>
<reference evidence="2 3" key="1">
    <citation type="submission" date="2014-04" db="EMBL/GenBank/DDBJ databases">
        <authorList>
            <consortium name="DOE Joint Genome Institute"/>
            <person name="Kuo A."/>
            <person name="Kohler A."/>
            <person name="Costa M.D."/>
            <person name="Nagy L.G."/>
            <person name="Floudas D."/>
            <person name="Copeland A."/>
            <person name="Barry K.W."/>
            <person name="Cichocki N."/>
            <person name="Veneault-Fourrey C."/>
            <person name="LaButti K."/>
            <person name="Lindquist E.A."/>
            <person name="Lipzen A."/>
            <person name="Lundell T."/>
            <person name="Morin E."/>
            <person name="Murat C."/>
            <person name="Sun H."/>
            <person name="Tunlid A."/>
            <person name="Henrissat B."/>
            <person name="Grigoriev I.V."/>
            <person name="Hibbett D.S."/>
            <person name="Martin F."/>
            <person name="Nordberg H.P."/>
            <person name="Cantor M.N."/>
            <person name="Hua S.X."/>
        </authorList>
    </citation>
    <scope>NUCLEOTIDE SEQUENCE [LARGE SCALE GENOMIC DNA]</scope>
    <source>
        <strain evidence="2 3">441</strain>
    </source>
</reference>
<dbReference type="OrthoDB" id="2685635at2759"/>
<evidence type="ECO:0000313" key="3">
    <source>
        <dbReference type="Proteomes" id="UP000054018"/>
    </source>
</evidence>
<accession>A0A0C9Y6U0</accession>
<organism evidence="2 3">
    <name type="scientific">Pisolithus microcarpus 441</name>
    <dbReference type="NCBI Taxonomy" id="765257"/>
    <lineage>
        <taxon>Eukaryota</taxon>
        <taxon>Fungi</taxon>
        <taxon>Dikarya</taxon>
        <taxon>Basidiomycota</taxon>
        <taxon>Agaricomycotina</taxon>
        <taxon>Agaricomycetes</taxon>
        <taxon>Agaricomycetidae</taxon>
        <taxon>Boletales</taxon>
        <taxon>Sclerodermatineae</taxon>
        <taxon>Pisolithaceae</taxon>
        <taxon>Pisolithus</taxon>
    </lineage>
</organism>
<dbReference type="Proteomes" id="UP000054018">
    <property type="component" value="Unassembled WGS sequence"/>
</dbReference>
<protein>
    <submittedName>
        <fullName evidence="2">Uncharacterized protein</fullName>
    </submittedName>
</protein>
<gene>
    <name evidence="2" type="ORF">PISMIDRAFT_647247</name>
</gene>
<feature type="region of interest" description="Disordered" evidence="1">
    <location>
        <begin position="277"/>
        <end position="302"/>
    </location>
</feature>
<name>A0A0C9Y6U0_9AGAM</name>
<reference evidence="3" key="2">
    <citation type="submission" date="2015-01" db="EMBL/GenBank/DDBJ databases">
        <title>Evolutionary Origins and Diversification of the Mycorrhizal Mutualists.</title>
        <authorList>
            <consortium name="DOE Joint Genome Institute"/>
            <consortium name="Mycorrhizal Genomics Consortium"/>
            <person name="Kohler A."/>
            <person name="Kuo A."/>
            <person name="Nagy L.G."/>
            <person name="Floudas D."/>
            <person name="Copeland A."/>
            <person name="Barry K.W."/>
            <person name="Cichocki N."/>
            <person name="Veneault-Fourrey C."/>
            <person name="LaButti K."/>
            <person name="Lindquist E.A."/>
            <person name="Lipzen A."/>
            <person name="Lundell T."/>
            <person name="Morin E."/>
            <person name="Murat C."/>
            <person name="Riley R."/>
            <person name="Ohm R."/>
            <person name="Sun H."/>
            <person name="Tunlid A."/>
            <person name="Henrissat B."/>
            <person name="Grigoriev I.V."/>
            <person name="Hibbett D.S."/>
            <person name="Martin F."/>
        </authorList>
    </citation>
    <scope>NUCLEOTIDE SEQUENCE [LARGE SCALE GENOMIC DNA]</scope>
    <source>
        <strain evidence="3">441</strain>
    </source>
</reference>
<proteinExistence type="predicted"/>
<dbReference type="HOGENOM" id="CLU_046434_1_0_1"/>
<evidence type="ECO:0000313" key="2">
    <source>
        <dbReference type="EMBL" id="KIK12646.1"/>
    </source>
</evidence>
<keyword evidence="3" id="KW-1185">Reference proteome</keyword>
<dbReference type="EMBL" id="KN834062">
    <property type="protein sequence ID" value="KIK12646.1"/>
    <property type="molecule type" value="Genomic_DNA"/>
</dbReference>
<evidence type="ECO:0000256" key="1">
    <source>
        <dbReference type="SAM" id="MobiDB-lite"/>
    </source>
</evidence>
<dbReference type="AlphaFoldDB" id="A0A0C9Y6U0"/>